<evidence type="ECO:0000313" key="2">
    <source>
        <dbReference type="Proteomes" id="UP001056120"/>
    </source>
</evidence>
<dbReference type="Proteomes" id="UP001056120">
    <property type="component" value="Linkage Group LG25"/>
</dbReference>
<proteinExistence type="predicted"/>
<organism evidence="1 2">
    <name type="scientific">Smallanthus sonchifolius</name>
    <dbReference type="NCBI Taxonomy" id="185202"/>
    <lineage>
        <taxon>Eukaryota</taxon>
        <taxon>Viridiplantae</taxon>
        <taxon>Streptophyta</taxon>
        <taxon>Embryophyta</taxon>
        <taxon>Tracheophyta</taxon>
        <taxon>Spermatophyta</taxon>
        <taxon>Magnoliopsida</taxon>
        <taxon>eudicotyledons</taxon>
        <taxon>Gunneridae</taxon>
        <taxon>Pentapetalae</taxon>
        <taxon>asterids</taxon>
        <taxon>campanulids</taxon>
        <taxon>Asterales</taxon>
        <taxon>Asteraceae</taxon>
        <taxon>Asteroideae</taxon>
        <taxon>Heliantheae alliance</taxon>
        <taxon>Millerieae</taxon>
        <taxon>Smallanthus</taxon>
    </lineage>
</organism>
<accession>A0ACB9A5R0</accession>
<protein>
    <submittedName>
        <fullName evidence="1">Uncharacterized protein</fullName>
    </submittedName>
</protein>
<keyword evidence="2" id="KW-1185">Reference proteome</keyword>
<name>A0ACB9A5R0_9ASTR</name>
<evidence type="ECO:0000313" key="1">
    <source>
        <dbReference type="EMBL" id="KAI3705275.1"/>
    </source>
</evidence>
<reference evidence="1 2" key="2">
    <citation type="journal article" date="2022" name="Mol. Ecol. Resour.">
        <title>The genomes of chicory, endive, great burdock and yacon provide insights into Asteraceae paleo-polyploidization history and plant inulin production.</title>
        <authorList>
            <person name="Fan W."/>
            <person name="Wang S."/>
            <person name="Wang H."/>
            <person name="Wang A."/>
            <person name="Jiang F."/>
            <person name="Liu H."/>
            <person name="Zhao H."/>
            <person name="Xu D."/>
            <person name="Zhang Y."/>
        </authorList>
    </citation>
    <scope>NUCLEOTIDE SEQUENCE [LARGE SCALE GENOMIC DNA]</scope>
    <source>
        <strain evidence="2">cv. Yunnan</strain>
        <tissue evidence="1">Leaves</tissue>
    </source>
</reference>
<sequence length="68" mass="7216">MDDDDASLLDASLLSASSTHHRSKQSGPSISTPSNYTTPSAPNSKPSLSPNIHQSVFLFRSASLQICI</sequence>
<dbReference type="EMBL" id="CM042042">
    <property type="protein sequence ID" value="KAI3705275.1"/>
    <property type="molecule type" value="Genomic_DNA"/>
</dbReference>
<comment type="caution">
    <text evidence="1">The sequence shown here is derived from an EMBL/GenBank/DDBJ whole genome shotgun (WGS) entry which is preliminary data.</text>
</comment>
<reference evidence="2" key="1">
    <citation type="journal article" date="2022" name="Mol. Ecol. Resour.">
        <title>The genomes of chicory, endive, great burdock and yacon provide insights into Asteraceae palaeo-polyploidization history and plant inulin production.</title>
        <authorList>
            <person name="Fan W."/>
            <person name="Wang S."/>
            <person name="Wang H."/>
            <person name="Wang A."/>
            <person name="Jiang F."/>
            <person name="Liu H."/>
            <person name="Zhao H."/>
            <person name="Xu D."/>
            <person name="Zhang Y."/>
        </authorList>
    </citation>
    <scope>NUCLEOTIDE SEQUENCE [LARGE SCALE GENOMIC DNA]</scope>
    <source>
        <strain evidence="2">cv. Yunnan</strain>
    </source>
</reference>
<gene>
    <name evidence="1" type="ORF">L1987_75510</name>
</gene>